<gene>
    <name evidence="2" type="ordered locus">Runsl_3762</name>
</gene>
<organism evidence="2 3">
    <name type="scientific">Runella slithyformis (strain ATCC 29530 / DSM 19594 / LMG 11500 / NCIMB 11436 / LSU 4)</name>
    <dbReference type="NCBI Taxonomy" id="761193"/>
    <lineage>
        <taxon>Bacteria</taxon>
        <taxon>Pseudomonadati</taxon>
        <taxon>Bacteroidota</taxon>
        <taxon>Cytophagia</taxon>
        <taxon>Cytophagales</taxon>
        <taxon>Spirosomataceae</taxon>
        <taxon>Runella</taxon>
    </lineage>
</organism>
<keyword evidence="1" id="KW-0812">Transmembrane</keyword>
<keyword evidence="3" id="KW-1185">Reference proteome</keyword>
<dbReference type="KEGG" id="rsi:Runsl_3762"/>
<evidence type="ECO:0000313" key="2">
    <source>
        <dbReference type="EMBL" id="AEI50120.1"/>
    </source>
</evidence>
<keyword evidence="1" id="KW-0472">Membrane</keyword>
<feature type="transmembrane region" description="Helical" evidence="1">
    <location>
        <begin position="12"/>
        <end position="30"/>
    </location>
</feature>
<dbReference type="Proteomes" id="UP000000493">
    <property type="component" value="Chromosome"/>
</dbReference>
<dbReference type="AlphaFoldDB" id="A0A7U3ZMU8"/>
<dbReference type="EMBL" id="CP002859">
    <property type="protein sequence ID" value="AEI50120.1"/>
    <property type="molecule type" value="Genomic_DNA"/>
</dbReference>
<reference evidence="2 3" key="2">
    <citation type="journal article" date="2012" name="Stand. Genomic Sci.">
        <title>Complete genome sequence of the aquatic bacterium Runella slithyformis type strain (LSU 4(T)).</title>
        <authorList>
            <person name="Copeland A."/>
            <person name="Zhang X."/>
            <person name="Misra M."/>
            <person name="Lapidus A."/>
            <person name="Nolan M."/>
            <person name="Lucas S."/>
            <person name="Deshpande S."/>
            <person name="Cheng J.F."/>
            <person name="Tapia R."/>
            <person name="Goodwin L.A."/>
            <person name="Pitluck S."/>
            <person name="Liolios K."/>
            <person name="Pagani I."/>
            <person name="Ivanova N."/>
            <person name="Mikhailova N."/>
            <person name="Pati A."/>
            <person name="Chen A."/>
            <person name="Palaniappan K."/>
            <person name="Land M."/>
            <person name="Hauser L."/>
            <person name="Pan C."/>
            <person name="Jeffries C.D."/>
            <person name="Detter J.C."/>
            <person name="Brambilla E.M."/>
            <person name="Rohde M."/>
            <person name="Djao O.D."/>
            <person name="Goker M."/>
            <person name="Sikorski J."/>
            <person name="Tindall B.J."/>
            <person name="Woyke T."/>
            <person name="Bristow J."/>
            <person name="Eisen J.A."/>
            <person name="Markowitz V."/>
            <person name="Hugenholtz P."/>
            <person name="Kyrpides N.C."/>
            <person name="Klenk H.P."/>
            <person name="Mavromatis K."/>
        </authorList>
    </citation>
    <scope>NUCLEOTIDE SEQUENCE [LARGE SCALE GENOMIC DNA]</scope>
    <source>
        <strain evidence="3">ATCC 29530 / DSM 19594 / LMG 11500 / NCIMB 11436 / LSU 4</strain>
    </source>
</reference>
<sequence>MISNVKSVTTVRFMYCSGTFCVIVYPYKILQCITGKRTYELSIKFF</sequence>
<evidence type="ECO:0000313" key="3">
    <source>
        <dbReference type="Proteomes" id="UP000000493"/>
    </source>
</evidence>
<protein>
    <submittedName>
        <fullName evidence="2">Uncharacterized protein</fullName>
    </submittedName>
</protein>
<proteinExistence type="predicted"/>
<reference evidence="3" key="1">
    <citation type="submission" date="2011-06" db="EMBL/GenBank/DDBJ databases">
        <title>The complete genome of chromosome of Runella slithyformis DSM 19594.</title>
        <authorList>
            <consortium name="US DOE Joint Genome Institute (JGI-PGF)"/>
            <person name="Lucas S."/>
            <person name="Han J."/>
            <person name="Lapidus A."/>
            <person name="Bruce D."/>
            <person name="Goodwin L."/>
            <person name="Pitluck S."/>
            <person name="Peters L."/>
            <person name="Kyrpides N."/>
            <person name="Mavromatis K."/>
            <person name="Ivanova N."/>
            <person name="Ovchinnikova G."/>
            <person name="Zhang X."/>
            <person name="Misra M."/>
            <person name="Detter J.C."/>
            <person name="Tapia R."/>
            <person name="Han C."/>
            <person name="Land M."/>
            <person name="Hauser L."/>
            <person name="Markowitz V."/>
            <person name="Cheng J.-F."/>
            <person name="Hugenholtz P."/>
            <person name="Woyke T."/>
            <person name="Wu D."/>
            <person name="Tindall B."/>
            <person name="Faehrich R."/>
            <person name="Brambilla E."/>
            <person name="Klenk H.-P."/>
            <person name="Eisen J.A."/>
        </authorList>
    </citation>
    <scope>NUCLEOTIDE SEQUENCE [LARGE SCALE GENOMIC DNA]</scope>
    <source>
        <strain evidence="3">ATCC 29530 / DSM 19594 / LMG 11500 / NCIMB 11436 / LSU 4</strain>
    </source>
</reference>
<keyword evidence="1" id="KW-1133">Transmembrane helix</keyword>
<accession>A0A7U3ZMU8</accession>
<name>A0A7U3ZMU8_RUNSL</name>
<evidence type="ECO:0000256" key="1">
    <source>
        <dbReference type="SAM" id="Phobius"/>
    </source>
</evidence>